<dbReference type="InterPro" id="IPR002298">
    <property type="entry name" value="DNA_polymerase_A"/>
</dbReference>
<dbReference type="InterPro" id="IPR001098">
    <property type="entry name" value="DNA-dir_DNA_pol_A_palm_dom"/>
</dbReference>
<dbReference type="GO" id="GO:0006302">
    <property type="term" value="P:double-strand break repair"/>
    <property type="evidence" value="ECO:0007669"/>
    <property type="project" value="TreeGrafter"/>
</dbReference>
<dbReference type="PRINTS" id="PR00868">
    <property type="entry name" value="DNAPOLI"/>
</dbReference>
<dbReference type="AlphaFoldDB" id="A0A0F9L5M7"/>
<protein>
    <recommendedName>
        <fullName evidence="2">DNA-directed DNA polymerase family A palm domain-containing protein</fullName>
    </recommendedName>
</protein>
<dbReference type="GO" id="GO:0003677">
    <property type="term" value="F:DNA binding"/>
    <property type="evidence" value="ECO:0007669"/>
    <property type="project" value="InterPro"/>
</dbReference>
<accession>A0A0F9L5M7</accession>
<name>A0A0F9L5M7_9ZZZZ</name>
<comment type="caution">
    <text evidence="3">The sequence shown here is derived from an EMBL/GenBank/DDBJ whole genome shotgun (WGS) entry which is preliminary data.</text>
</comment>
<evidence type="ECO:0000256" key="1">
    <source>
        <dbReference type="ARBA" id="ARBA00022705"/>
    </source>
</evidence>
<dbReference type="SMART" id="SM00482">
    <property type="entry name" value="POLAc"/>
    <property type="match status" value="1"/>
</dbReference>
<evidence type="ECO:0000259" key="2">
    <source>
        <dbReference type="SMART" id="SM00482"/>
    </source>
</evidence>
<dbReference type="InterPro" id="IPR036397">
    <property type="entry name" value="RNaseH_sf"/>
</dbReference>
<dbReference type="SUPFAM" id="SSF53098">
    <property type="entry name" value="Ribonuclease H-like"/>
    <property type="match status" value="1"/>
</dbReference>
<evidence type="ECO:0000313" key="3">
    <source>
        <dbReference type="EMBL" id="KKM82566.1"/>
    </source>
</evidence>
<dbReference type="Gene3D" id="3.30.420.10">
    <property type="entry name" value="Ribonuclease H-like superfamily/Ribonuclease H"/>
    <property type="match status" value="1"/>
</dbReference>
<dbReference type="EMBL" id="LAZR01007843">
    <property type="protein sequence ID" value="KKM82566.1"/>
    <property type="molecule type" value="Genomic_DNA"/>
</dbReference>
<dbReference type="Pfam" id="PF00476">
    <property type="entry name" value="DNA_pol_A"/>
    <property type="match status" value="1"/>
</dbReference>
<dbReference type="InterPro" id="IPR012337">
    <property type="entry name" value="RNaseH-like_sf"/>
</dbReference>
<sequence length="616" mass="69862">MDLITLDFETYYDKEYELSKMSQEDYVCDKRFEVMMVGIKCGAGPTKVYSFPTIKQYAQLFRALNLRGQAVLCHHTQFDGLILAVHFGLVPALLLDTLGMAQAILKPYLRSVSLASCLKHCDLGVQKGSYVGNMKGRRLSSLSSSELIKYAEYCRDDCDGEYALFQHLVKQLPRKELEIIDMTLRMYLEPQFELDRGTLVAVYEDTVKKKQELLSQLPANIEKSTLMSNPQLATLLESYGVIVPMKISPTTNKPTYAFAKSDMGWKELEDEYEDDTLIASILAARTGVKSTLAETRSKRLIHIADSYEKFRVPLRYYSAHTGRYGGSEKINAQNFTRINPKLLHRRQLRYAIKAPKGYSVLVADLSQIEVRINAWISNCLKLLRIFQDGRDPYCEFGSEIFHRTITKADEKERFISKTCVLGLGYGMGWKKLQATLRKDDVKITDAEAHDYVDIYRHTYSEIRNTWNICGGAIEIICNGGYFNLGPCKAEKGKIILPNGLALHYNNLRMVQSKKYEGWAYDFAGQGRTLWGGKVVENICQSLGRIVIMAAMLRVKKEVAIRPALQAHDELVYVVPTPQVTAYEKEVLRIMRIPPDFAPDLPLDAEAGWGPTYGDAK</sequence>
<reference evidence="3" key="1">
    <citation type="journal article" date="2015" name="Nature">
        <title>Complex archaea that bridge the gap between prokaryotes and eukaryotes.</title>
        <authorList>
            <person name="Spang A."/>
            <person name="Saw J.H."/>
            <person name="Jorgensen S.L."/>
            <person name="Zaremba-Niedzwiedzka K."/>
            <person name="Martijn J."/>
            <person name="Lind A.E."/>
            <person name="van Eijk R."/>
            <person name="Schleper C."/>
            <person name="Guy L."/>
            <person name="Ettema T.J."/>
        </authorList>
    </citation>
    <scope>NUCLEOTIDE SEQUENCE</scope>
</reference>
<dbReference type="Gene3D" id="3.30.70.370">
    <property type="match status" value="2"/>
</dbReference>
<dbReference type="GO" id="GO:0006261">
    <property type="term" value="P:DNA-templated DNA replication"/>
    <property type="evidence" value="ECO:0007669"/>
    <property type="project" value="InterPro"/>
</dbReference>
<keyword evidence="1" id="KW-0235">DNA replication</keyword>
<dbReference type="SUPFAM" id="SSF56672">
    <property type="entry name" value="DNA/RNA polymerases"/>
    <property type="match status" value="1"/>
</dbReference>
<gene>
    <name evidence="3" type="ORF">LCGC14_1318280</name>
</gene>
<dbReference type="GO" id="GO:0003887">
    <property type="term" value="F:DNA-directed DNA polymerase activity"/>
    <property type="evidence" value="ECO:0007669"/>
    <property type="project" value="InterPro"/>
</dbReference>
<dbReference type="InterPro" id="IPR043502">
    <property type="entry name" value="DNA/RNA_pol_sf"/>
</dbReference>
<organism evidence="3">
    <name type="scientific">marine sediment metagenome</name>
    <dbReference type="NCBI Taxonomy" id="412755"/>
    <lineage>
        <taxon>unclassified sequences</taxon>
        <taxon>metagenomes</taxon>
        <taxon>ecological metagenomes</taxon>
    </lineage>
</organism>
<dbReference type="PANTHER" id="PTHR10133">
    <property type="entry name" value="DNA POLYMERASE I"/>
    <property type="match status" value="1"/>
</dbReference>
<proteinExistence type="predicted"/>
<dbReference type="PANTHER" id="PTHR10133:SF27">
    <property type="entry name" value="DNA POLYMERASE NU"/>
    <property type="match status" value="1"/>
</dbReference>
<dbReference type="Gene3D" id="1.10.150.20">
    <property type="entry name" value="5' to 3' exonuclease, C-terminal subdomain"/>
    <property type="match status" value="2"/>
</dbReference>
<feature type="domain" description="DNA-directed DNA polymerase family A palm" evidence="2">
    <location>
        <begin position="345"/>
        <end position="578"/>
    </location>
</feature>